<feature type="compositionally biased region" description="Low complexity" evidence="1">
    <location>
        <begin position="43"/>
        <end position="58"/>
    </location>
</feature>
<sequence length="219" mass="25827">MNTYQTKYYQKYFDLVEKIEKIDKGKEKSKLVNKSENEKSSTDSKNNSKNTNASNLSSPRHIDDTRTNLSALKIKTKEKIDLENKATCMYENKRRITSLSTKKPETCQNKFKTFNTKTLNIKRETKIQDKNVLKSKEWMKSIEKYSLKEWYVRKKPLLERKSLSVVQTKSNMNIIQTGSNGTMRADQSLMTIIKVYSSVCRMRRRRNAFEDITNCKYIR</sequence>
<feature type="region of interest" description="Disordered" evidence="1">
    <location>
        <begin position="25"/>
        <end position="64"/>
    </location>
</feature>
<dbReference type="Proteomes" id="UP000078046">
    <property type="component" value="Unassembled WGS sequence"/>
</dbReference>
<organism evidence="2 3">
    <name type="scientific">Intoshia linei</name>
    <dbReference type="NCBI Taxonomy" id="1819745"/>
    <lineage>
        <taxon>Eukaryota</taxon>
        <taxon>Metazoa</taxon>
        <taxon>Spiralia</taxon>
        <taxon>Lophotrochozoa</taxon>
        <taxon>Mesozoa</taxon>
        <taxon>Orthonectida</taxon>
        <taxon>Rhopaluridae</taxon>
        <taxon>Intoshia</taxon>
    </lineage>
</organism>
<dbReference type="EMBL" id="LWCA01001136">
    <property type="protein sequence ID" value="OAF65816.1"/>
    <property type="molecule type" value="Genomic_DNA"/>
</dbReference>
<evidence type="ECO:0000256" key="1">
    <source>
        <dbReference type="SAM" id="MobiDB-lite"/>
    </source>
</evidence>
<accession>A0A177AV05</accession>
<name>A0A177AV05_9BILA</name>
<evidence type="ECO:0000313" key="2">
    <source>
        <dbReference type="EMBL" id="OAF65816.1"/>
    </source>
</evidence>
<comment type="caution">
    <text evidence="2">The sequence shown here is derived from an EMBL/GenBank/DDBJ whole genome shotgun (WGS) entry which is preliminary data.</text>
</comment>
<keyword evidence="3" id="KW-1185">Reference proteome</keyword>
<proteinExistence type="predicted"/>
<dbReference type="AlphaFoldDB" id="A0A177AV05"/>
<gene>
    <name evidence="2" type="ORF">A3Q56_06472</name>
</gene>
<reference evidence="2 3" key="1">
    <citation type="submission" date="2016-04" db="EMBL/GenBank/DDBJ databases">
        <title>The genome of Intoshia linei affirms orthonectids as highly simplified spiralians.</title>
        <authorList>
            <person name="Mikhailov K.V."/>
            <person name="Slusarev G.S."/>
            <person name="Nikitin M.A."/>
            <person name="Logacheva M.D."/>
            <person name="Penin A."/>
            <person name="Aleoshin V."/>
            <person name="Panchin Y.V."/>
        </authorList>
    </citation>
    <scope>NUCLEOTIDE SEQUENCE [LARGE SCALE GENOMIC DNA]</scope>
    <source>
        <strain evidence="2">Intl2013</strain>
        <tissue evidence="2">Whole animal</tissue>
    </source>
</reference>
<protein>
    <submittedName>
        <fullName evidence="2">Uncharacterized protein</fullName>
    </submittedName>
</protein>
<feature type="compositionally biased region" description="Basic and acidic residues" evidence="1">
    <location>
        <begin position="25"/>
        <end position="42"/>
    </location>
</feature>
<evidence type="ECO:0000313" key="3">
    <source>
        <dbReference type="Proteomes" id="UP000078046"/>
    </source>
</evidence>